<evidence type="ECO:0000313" key="2">
    <source>
        <dbReference type="EMBL" id="ALO46255.1"/>
    </source>
</evidence>
<keyword evidence="1" id="KW-0472">Membrane</keyword>
<organism evidence="2 3">
    <name type="scientific">Pseudohongiella spirulinae</name>
    <dbReference type="NCBI Taxonomy" id="1249552"/>
    <lineage>
        <taxon>Bacteria</taxon>
        <taxon>Pseudomonadati</taxon>
        <taxon>Pseudomonadota</taxon>
        <taxon>Gammaproteobacteria</taxon>
        <taxon>Pseudomonadales</taxon>
        <taxon>Pseudohongiellaceae</taxon>
        <taxon>Pseudohongiella</taxon>
    </lineage>
</organism>
<protein>
    <submittedName>
        <fullName evidence="2">Uncharacterized protein</fullName>
    </submittedName>
</protein>
<name>A0A0S2KE33_9GAMM</name>
<keyword evidence="3" id="KW-1185">Reference proteome</keyword>
<dbReference type="KEGG" id="pspi:PS2015_1602"/>
<evidence type="ECO:0000313" key="3">
    <source>
        <dbReference type="Proteomes" id="UP000065641"/>
    </source>
</evidence>
<accession>A0A0S2KE33</accession>
<dbReference type="Proteomes" id="UP000065641">
    <property type="component" value="Chromosome"/>
</dbReference>
<sequence>MAAIGAVLHSGIGILPGGLMISVVLLMLGRAQKIHDAPLSCVIENDTCLLSLKSGRCLVVTPGFGFLSTHLQLLSVQDASRRWHIICAAIGISSAEQQRQLRRLLLALPSLRREHSV</sequence>
<gene>
    <name evidence="2" type="ORF">PS2015_1602</name>
</gene>
<evidence type="ECO:0000256" key="1">
    <source>
        <dbReference type="SAM" id="Phobius"/>
    </source>
</evidence>
<dbReference type="AlphaFoldDB" id="A0A0S2KE33"/>
<feature type="transmembrane region" description="Helical" evidence="1">
    <location>
        <begin position="6"/>
        <end position="28"/>
    </location>
</feature>
<keyword evidence="1" id="KW-1133">Transmembrane helix</keyword>
<proteinExistence type="predicted"/>
<dbReference type="EMBL" id="CP013189">
    <property type="protein sequence ID" value="ALO46255.1"/>
    <property type="molecule type" value="Genomic_DNA"/>
</dbReference>
<dbReference type="STRING" id="1249552.PS2015_1602"/>
<reference evidence="2 3" key="1">
    <citation type="submission" date="2015-11" db="EMBL/GenBank/DDBJ databases">
        <authorList>
            <person name="Zhang Y."/>
            <person name="Guo Z."/>
        </authorList>
    </citation>
    <scope>NUCLEOTIDE SEQUENCE [LARGE SCALE GENOMIC DNA]</scope>
    <source>
        <strain evidence="2 3">KCTC 32221</strain>
    </source>
</reference>
<keyword evidence="1" id="KW-0812">Transmembrane</keyword>